<protein>
    <submittedName>
        <fullName evidence="3">Uncharacterized protein</fullName>
    </submittedName>
</protein>
<comment type="caution">
    <text evidence="3">The sequence shown here is derived from an EMBL/GenBank/DDBJ whole genome shotgun (WGS) entry which is preliminary data.</text>
</comment>
<dbReference type="EMBL" id="PGCJ01000784">
    <property type="protein sequence ID" value="PLW21389.1"/>
    <property type="molecule type" value="Genomic_DNA"/>
</dbReference>
<feature type="chain" id="PRO_5014665907" evidence="2">
    <location>
        <begin position="21"/>
        <end position="229"/>
    </location>
</feature>
<dbReference type="AlphaFoldDB" id="A0A2N5T7B0"/>
<name>A0A2N5T7B0_9BASI</name>
<keyword evidence="4" id="KW-1185">Reference proteome</keyword>
<gene>
    <name evidence="3" type="ORF">PCANC_03815</name>
</gene>
<feature type="region of interest" description="Disordered" evidence="1">
    <location>
        <begin position="187"/>
        <end position="214"/>
    </location>
</feature>
<evidence type="ECO:0000313" key="4">
    <source>
        <dbReference type="Proteomes" id="UP000235388"/>
    </source>
</evidence>
<proteinExistence type="predicted"/>
<organism evidence="3 4">
    <name type="scientific">Puccinia coronata f. sp. avenae</name>
    <dbReference type="NCBI Taxonomy" id="200324"/>
    <lineage>
        <taxon>Eukaryota</taxon>
        <taxon>Fungi</taxon>
        <taxon>Dikarya</taxon>
        <taxon>Basidiomycota</taxon>
        <taxon>Pucciniomycotina</taxon>
        <taxon>Pucciniomycetes</taxon>
        <taxon>Pucciniales</taxon>
        <taxon>Pucciniaceae</taxon>
        <taxon>Puccinia</taxon>
    </lineage>
</organism>
<evidence type="ECO:0000256" key="1">
    <source>
        <dbReference type="SAM" id="MobiDB-lite"/>
    </source>
</evidence>
<sequence>MVSFVYLLTLLSVLVSLAVAEEAGASKTGAVDEKWWGGYRYGGGFGMGIYSSGYLYRNYFPWVGSYGNFAACGAWPYYGRYRSWFKEAGSSVSRRSESLPFNSDHLYPRGQQDTVSCKAKDGTVQEINASHCQKAVDSLISQKSSSASSGTCTVSMATPNGKLEVTGAPAEALHTAASEILKACSNGAGDPSSAAPQKATRRSPAEAAQKGTEQQFAMIISKNLAGNGN</sequence>
<reference evidence="3 4" key="1">
    <citation type="submission" date="2017-11" db="EMBL/GenBank/DDBJ databases">
        <title>De novo assembly and phasing of dikaryotic genomes from two isolates of Puccinia coronata f. sp. avenae, the causal agent of oat crown rust.</title>
        <authorList>
            <person name="Miller M.E."/>
            <person name="Zhang Y."/>
            <person name="Omidvar V."/>
            <person name="Sperschneider J."/>
            <person name="Schwessinger B."/>
            <person name="Raley C."/>
            <person name="Palmer J.M."/>
            <person name="Garnica D."/>
            <person name="Upadhyaya N."/>
            <person name="Rathjen J."/>
            <person name="Taylor J.M."/>
            <person name="Park R.F."/>
            <person name="Dodds P.N."/>
            <person name="Hirsch C.D."/>
            <person name="Kianian S.F."/>
            <person name="Figueroa M."/>
        </authorList>
    </citation>
    <scope>NUCLEOTIDE SEQUENCE [LARGE SCALE GENOMIC DNA]</scope>
    <source>
        <strain evidence="3">12NC29</strain>
    </source>
</reference>
<evidence type="ECO:0000313" key="3">
    <source>
        <dbReference type="EMBL" id="PLW21389.1"/>
    </source>
</evidence>
<accession>A0A2N5T7B0</accession>
<keyword evidence="2" id="KW-0732">Signal</keyword>
<evidence type="ECO:0000256" key="2">
    <source>
        <dbReference type="SAM" id="SignalP"/>
    </source>
</evidence>
<feature type="signal peptide" evidence="2">
    <location>
        <begin position="1"/>
        <end position="20"/>
    </location>
</feature>
<dbReference type="Proteomes" id="UP000235388">
    <property type="component" value="Unassembled WGS sequence"/>
</dbReference>